<dbReference type="HOGENOM" id="CLU_3088995_0_0_1"/>
<accession>A0A0C3K1S1</accession>
<evidence type="ECO:0000313" key="2">
    <source>
        <dbReference type="EMBL" id="KIO15343.1"/>
    </source>
</evidence>
<protein>
    <submittedName>
        <fullName evidence="2">Uncharacterized protein</fullName>
    </submittedName>
</protein>
<proteinExistence type="predicted"/>
<evidence type="ECO:0000256" key="1">
    <source>
        <dbReference type="SAM" id="MobiDB-lite"/>
    </source>
</evidence>
<dbReference type="EMBL" id="KN824193">
    <property type="protein sequence ID" value="KIO15343.1"/>
    <property type="molecule type" value="Genomic_DNA"/>
</dbReference>
<reference evidence="3" key="2">
    <citation type="submission" date="2015-01" db="EMBL/GenBank/DDBJ databases">
        <title>Evolutionary Origins and Diversification of the Mycorrhizal Mutualists.</title>
        <authorList>
            <consortium name="DOE Joint Genome Institute"/>
            <consortium name="Mycorrhizal Genomics Consortium"/>
            <person name="Kohler A."/>
            <person name="Kuo A."/>
            <person name="Nagy L.G."/>
            <person name="Floudas D."/>
            <person name="Copeland A."/>
            <person name="Barry K.W."/>
            <person name="Cichocki N."/>
            <person name="Veneault-Fourrey C."/>
            <person name="LaButti K."/>
            <person name="Lindquist E.A."/>
            <person name="Lipzen A."/>
            <person name="Lundell T."/>
            <person name="Morin E."/>
            <person name="Murat C."/>
            <person name="Riley R."/>
            <person name="Ohm R."/>
            <person name="Sun H."/>
            <person name="Tunlid A."/>
            <person name="Henrissat B."/>
            <person name="Grigoriev I.V."/>
            <person name="Hibbett D.S."/>
            <person name="Martin F."/>
        </authorList>
    </citation>
    <scope>NUCLEOTIDE SEQUENCE [LARGE SCALE GENOMIC DNA]</scope>
    <source>
        <strain evidence="3">MUT 4182</strain>
    </source>
</reference>
<reference evidence="2 3" key="1">
    <citation type="submission" date="2014-04" db="EMBL/GenBank/DDBJ databases">
        <authorList>
            <consortium name="DOE Joint Genome Institute"/>
            <person name="Kuo A."/>
            <person name="Girlanda M."/>
            <person name="Perotto S."/>
            <person name="Kohler A."/>
            <person name="Nagy L.G."/>
            <person name="Floudas D."/>
            <person name="Copeland A."/>
            <person name="Barry K.W."/>
            <person name="Cichocki N."/>
            <person name="Veneault-Fourrey C."/>
            <person name="LaButti K."/>
            <person name="Lindquist E.A."/>
            <person name="Lipzen A."/>
            <person name="Lundell T."/>
            <person name="Morin E."/>
            <person name="Murat C."/>
            <person name="Sun H."/>
            <person name="Tunlid A."/>
            <person name="Henrissat B."/>
            <person name="Grigoriev I.V."/>
            <person name="Hibbett D.S."/>
            <person name="Martin F."/>
            <person name="Nordberg H.P."/>
            <person name="Cantor M.N."/>
            <person name="Hua S.X."/>
        </authorList>
    </citation>
    <scope>NUCLEOTIDE SEQUENCE [LARGE SCALE GENOMIC DNA]</scope>
    <source>
        <strain evidence="2 3">MUT 4182</strain>
    </source>
</reference>
<keyword evidence="3" id="KW-1185">Reference proteome</keyword>
<gene>
    <name evidence="2" type="ORF">M407DRAFT_35106</name>
</gene>
<feature type="region of interest" description="Disordered" evidence="1">
    <location>
        <begin position="30"/>
        <end position="52"/>
    </location>
</feature>
<name>A0A0C3K1S1_9AGAM</name>
<sequence length="52" mass="5753">MGEGSLFTLDFTRPIRLLVRPPFLSVHLQYGPHTPAPPSRAPWDLSGDPPLT</sequence>
<organism evidence="2 3">
    <name type="scientific">Tulasnella calospora MUT 4182</name>
    <dbReference type="NCBI Taxonomy" id="1051891"/>
    <lineage>
        <taxon>Eukaryota</taxon>
        <taxon>Fungi</taxon>
        <taxon>Dikarya</taxon>
        <taxon>Basidiomycota</taxon>
        <taxon>Agaricomycotina</taxon>
        <taxon>Agaricomycetes</taxon>
        <taxon>Cantharellales</taxon>
        <taxon>Tulasnellaceae</taxon>
        <taxon>Tulasnella</taxon>
    </lineage>
</organism>
<dbReference type="Proteomes" id="UP000054248">
    <property type="component" value="Unassembled WGS sequence"/>
</dbReference>
<dbReference type="AlphaFoldDB" id="A0A0C3K1S1"/>
<evidence type="ECO:0000313" key="3">
    <source>
        <dbReference type="Proteomes" id="UP000054248"/>
    </source>
</evidence>